<reference evidence="2" key="2">
    <citation type="journal article" date="2023" name="IMA Fungus">
        <title>Comparative genomic study of the Penicillium genus elucidates a diverse pangenome and 15 lateral gene transfer events.</title>
        <authorList>
            <person name="Petersen C."/>
            <person name="Sorensen T."/>
            <person name="Nielsen M.R."/>
            <person name="Sondergaard T.E."/>
            <person name="Sorensen J.L."/>
            <person name="Fitzpatrick D.A."/>
            <person name="Frisvad J.C."/>
            <person name="Nielsen K.L."/>
        </authorList>
    </citation>
    <scope>NUCLEOTIDE SEQUENCE</scope>
    <source>
        <strain evidence="2">IBT 30728</strain>
    </source>
</reference>
<feature type="domain" description="DUF6606" evidence="1">
    <location>
        <begin position="15"/>
        <end position="160"/>
    </location>
</feature>
<keyword evidence="3" id="KW-1185">Reference proteome</keyword>
<gene>
    <name evidence="2" type="ORF">N7539_008491</name>
</gene>
<dbReference type="RefSeq" id="XP_056786468.1">
    <property type="nucleotide sequence ID" value="XM_056938086.1"/>
</dbReference>
<reference evidence="2" key="1">
    <citation type="submission" date="2022-12" db="EMBL/GenBank/DDBJ databases">
        <authorList>
            <person name="Petersen C."/>
        </authorList>
    </citation>
    <scope>NUCLEOTIDE SEQUENCE</scope>
    <source>
        <strain evidence="2">IBT 30728</strain>
    </source>
</reference>
<comment type="caution">
    <text evidence="2">The sequence shown here is derived from an EMBL/GenBank/DDBJ whole genome shotgun (WGS) entry which is preliminary data.</text>
</comment>
<dbReference type="InterPro" id="IPR046541">
    <property type="entry name" value="DUF6606"/>
</dbReference>
<organism evidence="2 3">
    <name type="scientific">Penicillium diatomitis</name>
    <dbReference type="NCBI Taxonomy" id="2819901"/>
    <lineage>
        <taxon>Eukaryota</taxon>
        <taxon>Fungi</taxon>
        <taxon>Dikarya</taxon>
        <taxon>Ascomycota</taxon>
        <taxon>Pezizomycotina</taxon>
        <taxon>Eurotiomycetes</taxon>
        <taxon>Eurotiomycetidae</taxon>
        <taxon>Eurotiales</taxon>
        <taxon>Aspergillaceae</taxon>
        <taxon>Penicillium</taxon>
    </lineage>
</organism>
<dbReference type="GeneID" id="81628336"/>
<sequence length="160" mass="17989">MDHTSLQDIQGTSYLFHHIFLPPKLPQEDDYCVGHEFLLTDVVIDALCQFKSYFSSDEAEVIGVALTMITRLRQVYGHNGEVDEGQFNNALKELKEEGELYFTIHGTVALVNKNLGGFLPIYVHEQNAAILISNKGTRTHIECFELSPVNEAVMSTMGRL</sequence>
<evidence type="ECO:0000259" key="1">
    <source>
        <dbReference type="Pfam" id="PF20255"/>
    </source>
</evidence>
<evidence type="ECO:0000313" key="2">
    <source>
        <dbReference type="EMBL" id="KAJ5471922.1"/>
    </source>
</evidence>
<evidence type="ECO:0000313" key="3">
    <source>
        <dbReference type="Proteomes" id="UP001148312"/>
    </source>
</evidence>
<accession>A0A9X0BM38</accession>
<proteinExistence type="predicted"/>
<dbReference type="Proteomes" id="UP001148312">
    <property type="component" value="Unassembled WGS sequence"/>
</dbReference>
<dbReference type="Pfam" id="PF20255">
    <property type="entry name" value="DUF6606"/>
    <property type="match status" value="1"/>
</dbReference>
<protein>
    <recommendedName>
        <fullName evidence="1">DUF6606 domain-containing protein</fullName>
    </recommendedName>
</protein>
<dbReference type="EMBL" id="JAPWDQ010000013">
    <property type="protein sequence ID" value="KAJ5471922.1"/>
    <property type="molecule type" value="Genomic_DNA"/>
</dbReference>
<dbReference type="AlphaFoldDB" id="A0A9X0BM38"/>
<name>A0A9X0BM38_9EURO</name>